<sequence>MAVEYQADECLSLAEDGGIAGGASVVNVFFVQPGKRAVASAKRIYRPD</sequence>
<gene>
    <name evidence="1" type="ORF">HA050_14585</name>
</gene>
<dbReference type="RefSeq" id="WP_166827583.1">
    <property type="nucleotide sequence ID" value="NZ_JAAOLX010000007.1"/>
</dbReference>
<protein>
    <submittedName>
        <fullName evidence="1">Uncharacterized protein</fullName>
    </submittedName>
</protein>
<comment type="caution">
    <text evidence="1">The sequence shown here is derived from an EMBL/GenBank/DDBJ whole genome shotgun (WGS) entry which is preliminary data.</text>
</comment>
<accession>A0ABX0KRR2</accession>
<reference evidence="1 2" key="1">
    <citation type="submission" date="2020-03" db="EMBL/GenBank/DDBJ databases">
        <title>Draft genome sequence of environmentally isolated violet-colored cultures.</title>
        <authorList>
            <person name="Wilson H.S."/>
        </authorList>
    </citation>
    <scope>NUCLEOTIDE SEQUENCE [LARGE SCALE GENOMIC DNA]</scope>
    <source>
        <strain evidence="1 2">HSC-16F04</strain>
    </source>
</reference>
<evidence type="ECO:0000313" key="2">
    <source>
        <dbReference type="Proteomes" id="UP000712570"/>
    </source>
</evidence>
<name>A0ABX0KRR2_9NEIS</name>
<proteinExistence type="predicted"/>
<dbReference type="Proteomes" id="UP000712570">
    <property type="component" value="Unassembled WGS sequence"/>
</dbReference>
<dbReference type="EMBL" id="JAAOLX010000007">
    <property type="protein sequence ID" value="NHQ87340.1"/>
    <property type="molecule type" value="Genomic_DNA"/>
</dbReference>
<evidence type="ECO:0000313" key="1">
    <source>
        <dbReference type="EMBL" id="NHQ87340.1"/>
    </source>
</evidence>
<keyword evidence="2" id="KW-1185">Reference proteome</keyword>
<organism evidence="1 2">
    <name type="scientific">Iodobacter violaceini</name>
    <dbReference type="NCBI Taxonomy" id="3044271"/>
    <lineage>
        <taxon>Bacteria</taxon>
        <taxon>Pseudomonadati</taxon>
        <taxon>Pseudomonadota</taxon>
        <taxon>Betaproteobacteria</taxon>
        <taxon>Neisseriales</taxon>
        <taxon>Chitinibacteraceae</taxon>
        <taxon>Iodobacter</taxon>
    </lineage>
</organism>